<evidence type="ECO:0000313" key="3">
    <source>
        <dbReference type="EMBL" id="PSH62967.1"/>
    </source>
</evidence>
<evidence type="ECO:0000313" key="4">
    <source>
        <dbReference type="Proteomes" id="UP000241444"/>
    </source>
</evidence>
<keyword evidence="4" id="KW-1185">Reference proteome</keyword>
<dbReference type="InterPro" id="IPR050697">
    <property type="entry name" value="Adenylyl/Guanylyl_Cyclase_3/4"/>
</dbReference>
<dbReference type="Proteomes" id="UP000241444">
    <property type="component" value="Unassembled WGS sequence"/>
</dbReference>
<dbReference type="AlphaFoldDB" id="A0A2P7B933"/>
<dbReference type="PROSITE" id="PS50125">
    <property type="entry name" value="GUANYLATE_CYCLASE_2"/>
    <property type="match status" value="1"/>
</dbReference>
<dbReference type="OrthoDB" id="9807521at2"/>
<keyword evidence="1" id="KW-0812">Transmembrane</keyword>
<protein>
    <submittedName>
        <fullName evidence="3">Adenylate/guanylate cyclase domain-containing protein</fullName>
    </submittedName>
</protein>
<dbReference type="PANTHER" id="PTHR43081:SF19">
    <property type="entry name" value="PH-SENSITIVE ADENYLATE CYCLASE RV1264"/>
    <property type="match status" value="1"/>
</dbReference>
<dbReference type="EMBL" id="PGGO01000027">
    <property type="protein sequence ID" value="PSH62967.1"/>
    <property type="molecule type" value="Genomic_DNA"/>
</dbReference>
<dbReference type="InterPro" id="IPR001054">
    <property type="entry name" value="A/G_cyclase"/>
</dbReference>
<dbReference type="SUPFAM" id="SSF52964">
    <property type="entry name" value="TolB, N-terminal domain"/>
    <property type="match status" value="1"/>
</dbReference>
<proteinExistence type="predicted"/>
<dbReference type="InterPro" id="IPR029787">
    <property type="entry name" value="Nucleotide_cyclase"/>
</dbReference>
<keyword evidence="1" id="KW-1133">Transmembrane helix</keyword>
<dbReference type="PANTHER" id="PTHR43081">
    <property type="entry name" value="ADENYLATE CYCLASE, TERMINAL-DIFFERENTIATION SPECIFIC-RELATED"/>
    <property type="match status" value="1"/>
</dbReference>
<dbReference type="GO" id="GO:0004016">
    <property type="term" value="F:adenylate cyclase activity"/>
    <property type="evidence" value="ECO:0007669"/>
    <property type="project" value="UniProtKB-ARBA"/>
</dbReference>
<dbReference type="GO" id="GO:0035556">
    <property type="term" value="P:intracellular signal transduction"/>
    <property type="evidence" value="ECO:0007669"/>
    <property type="project" value="InterPro"/>
</dbReference>
<keyword evidence="1" id="KW-0472">Membrane</keyword>
<dbReference type="CDD" id="cd07302">
    <property type="entry name" value="CHD"/>
    <property type="match status" value="1"/>
</dbReference>
<sequence>MDRKLVAILAADVVGYSTLMEQDEQGTFERLRAGQKELFEPEIARHHGRIFKLMGDGLLAEFGSVVDAVECAVSLQRGLAERNANVAEDQRVHVRIGINLGEVIVEGDDCYGDGVNIAARLEQLADPGGICVSGKVAREVENKLSFGFEPMGEQKVKNIAEPIQAFRVKFDGIPLPPRSTGKPEKHWATVAIGGVLALLIAGGGSWYVLRSPVALSREPSIAVLPFANMSGDPSQDYLGSGIAEDIITMLSSFPELRVVSRSSSSVYDKPVKVQQVGEDLKVSYVIEGSVRKAGGKVRVTAQLVDASTGEHVWAKRYDEESGDVAVLQDNVANRVNDTIAGLRGEIRKKEEADAWSKAAPSLEEYDYYLRGHQLYFRFTKEDNAEARAIWQEGLAQFPDSALLRTKIAFSYIHDIGWGSTDDPWRDTELAWRLGTEAQAIPHKSRLETLFCHWVMTALYQWHEGDFARSVVEAEAAASLVPYDAWARADLAYYLAAAGKTDRGIELLEDSIRRDAKNMDWYFGNLAIAYYFADRPADSVVALQKMKAPWDINLAAAYARLGKLDEARASIAKLLKAKPGWTIQKEAVFPTTKHPQYVEPLLTTYLSDLAKAGLPEK</sequence>
<dbReference type="InterPro" id="IPR011990">
    <property type="entry name" value="TPR-like_helical_dom_sf"/>
</dbReference>
<evidence type="ECO:0000256" key="1">
    <source>
        <dbReference type="SAM" id="Phobius"/>
    </source>
</evidence>
<dbReference type="RefSeq" id="WP_106713764.1">
    <property type="nucleotide sequence ID" value="NZ_PGGO01000027.1"/>
</dbReference>
<dbReference type="GO" id="GO:0006171">
    <property type="term" value="P:cAMP biosynthetic process"/>
    <property type="evidence" value="ECO:0007669"/>
    <property type="project" value="TreeGrafter"/>
</dbReference>
<dbReference type="Gene3D" id="3.30.70.1230">
    <property type="entry name" value="Nucleotide cyclase"/>
    <property type="match status" value="1"/>
</dbReference>
<comment type="caution">
    <text evidence="3">The sequence shown here is derived from an EMBL/GenBank/DDBJ whole genome shotgun (WGS) entry which is preliminary data.</text>
</comment>
<accession>A0A2P7B933</accession>
<dbReference type="Gene3D" id="1.25.40.10">
    <property type="entry name" value="Tetratricopeptide repeat domain"/>
    <property type="match status" value="1"/>
</dbReference>
<dbReference type="Pfam" id="PF00211">
    <property type="entry name" value="Guanylate_cyc"/>
    <property type="match status" value="1"/>
</dbReference>
<name>A0A2P7B933_9HYPH</name>
<dbReference type="Gene3D" id="3.40.50.10070">
    <property type="entry name" value="TolB, N-terminal domain"/>
    <property type="match status" value="1"/>
</dbReference>
<gene>
    <name evidence="3" type="ORF">CU102_24870</name>
</gene>
<reference evidence="4" key="1">
    <citation type="submission" date="2017-11" db="EMBL/GenBank/DDBJ databases">
        <authorList>
            <person name="Kuznetsova I."/>
            <person name="Sazanova A."/>
            <person name="Chirak E."/>
            <person name="Safronova V."/>
            <person name="Willems A."/>
        </authorList>
    </citation>
    <scope>NUCLEOTIDE SEQUENCE [LARGE SCALE GENOMIC DNA]</scope>
    <source>
        <strain evidence="4">STM 196</strain>
    </source>
</reference>
<evidence type="ECO:0000259" key="2">
    <source>
        <dbReference type="PROSITE" id="PS50125"/>
    </source>
</evidence>
<dbReference type="SUPFAM" id="SSF48452">
    <property type="entry name" value="TPR-like"/>
    <property type="match status" value="1"/>
</dbReference>
<feature type="domain" description="Guanylate cyclase" evidence="2">
    <location>
        <begin position="7"/>
        <end position="122"/>
    </location>
</feature>
<dbReference type="SUPFAM" id="SSF55073">
    <property type="entry name" value="Nucleotide cyclase"/>
    <property type="match status" value="1"/>
</dbReference>
<feature type="transmembrane region" description="Helical" evidence="1">
    <location>
        <begin position="187"/>
        <end position="209"/>
    </location>
</feature>
<organism evidence="3 4">
    <name type="scientific">Phyllobacterium brassicacearum</name>
    <dbReference type="NCBI Taxonomy" id="314235"/>
    <lineage>
        <taxon>Bacteria</taxon>
        <taxon>Pseudomonadati</taxon>
        <taxon>Pseudomonadota</taxon>
        <taxon>Alphaproteobacteria</taxon>
        <taxon>Hyphomicrobiales</taxon>
        <taxon>Phyllobacteriaceae</taxon>
        <taxon>Phyllobacterium</taxon>
    </lineage>
</organism>